<dbReference type="Pfam" id="PF04610">
    <property type="entry name" value="TrbL"/>
    <property type="match status" value="1"/>
</dbReference>
<keyword evidence="3 6" id="KW-1133">Transmembrane helix</keyword>
<dbReference type="EMBL" id="QQAH01000003">
    <property type="protein sequence ID" value="RDD82969.1"/>
    <property type="molecule type" value="Genomic_DNA"/>
</dbReference>
<organism evidence="7 8">
    <name type="scientific">Dyella tabacisoli</name>
    <dbReference type="NCBI Taxonomy" id="2282381"/>
    <lineage>
        <taxon>Bacteria</taxon>
        <taxon>Pseudomonadati</taxon>
        <taxon>Pseudomonadota</taxon>
        <taxon>Gammaproteobacteria</taxon>
        <taxon>Lysobacterales</taxon>
        <taxon>Rhodanobacteraceae</taxon>
        <taxon>Dyella</taxon>
    </lineage>
</organism>
<dbReference type="AlphaFoldDB" id="A0A369UXB1"/>
<evidence type="ECO:0000256" key="4">
    <source>
        <dbReference type="ARBA" id="ARBA00023136"/>
    </source>
</evidence>
<feature type="region of interest" description="Disordered" evidence="5">
    <location>
        <begin position="331"/>
        <end position="388"/>
    </location>
</feature>
<keyword evidence="2 6" id="KW-0812">Transmembrane</keyword>
<evidence type="ECO:0000256" key="5">
    <source>
        <dbReference type="SAM" id="MobiDB-lite"/>
    </source>
</evidence>
<dbReference type="OrthoDB" id="5634624at2"/>
<accession>A0A369UXB1</accession>
<proteinExistence type="predicted"/>
<keyword evidence="4 6" id="KW-0472">Membrane</keyword>
<dbReference type="InterPro" id="IPR007688">
    <property type="entry name" value="Conjugal_tfr_TrbL/VirB6"/>
</dbReference>
<evidence type="ECO:0000313" key="8">
    <source>
        <dbReference type="Proteomes" id="UP000253782"/>
    </source>
</evidence>
<reference evidence="7 8" key="1">
    <citation type="submission" date="2018-07" db="EMBL/GenBank/DDBJ databases">
        <title>Dyella tabacisoli L4-6T, whole genome shotgun sequence.</title>
        <authorList>
            <person name="Zhou X.-K."/>
            <person name="Li W.-J."/>
            <person name="Duan Y.-Q."/>
        </authorList>
    </citation>
    <scope>NUCLEOTIDE SEQUENCE [LARGE SCALE GENOMIC DNA]</scope>
    <source>
        <strain evidence="7 8">L4-6</strain>
    </source>
</reference>
<dbReference type="GO" id="GO:0016020">
    <property type="term" value="C:membrane"/>
    <property type="evidence" value="ECO:0007669"/>
    <property type="project" value="UniProtKB-SubCell"/>
</dbReference>
<evidence type="ECO:0000256" key="6">
    <source>
        <dbReference type="SAM" id="Phobius"/>
    </source>
</evidence>
<evidence type="ECO:0000256" key="2">
    <source>
        <dbReference type="ARBA" id="ARBA00022692"/>
    </source>
</evidence>
<comment type="caution">
    <text evidence="7">The sequence shown here is derived from an EMBL/GenBank/DDBJ whole genome shotgun (WGS) entry which is preliminary data.</text>
</comment>
<feature type="transmembrane region" description="Helical" evidence="6">
    <location>
        <begin position="280"/>
        <end position="300"/>
    </location>
</feature>
<comment type="subcellular location">
    <subcellularLocation>
        <location evidence="1">Membrane</location>
        <topology evidence="1">Multi-pass membrane protein</topology>
    </subcellularLocation>
</comment>
<name>A0A369UXB1_9GAMM</name>
<dbReference type="Proteomes" id="UP000253782">
    <property type="component" value="Unassembled WGS sequence"/>
</dbReference>
<feature type="transmembrane region" description="Helical" evidence="6">
    <location>
        <begin position="90"/>
        <end position="112"/>
    </location>
</feature>
<evidence type="ECO:0000256" key="3">
    <source>
        <dbReference type="ARBA" id="ARBA00022989"/>
    </source>
</evidence>
<protein>
    <recommendedName>
        <fullName evidence="9">Type IV secretion system protein</fullName>
    </recommendedName>
</protein>
<gene>
    <name evidence="7" type="ORF">DVJ77_04635</name>
</gene>
<evidence type="ECO:0000313" key="7">
    <source>
        <dbReference type="EMBL" id="RDD82969.1"/>
    </source>
</evidence>
<dbReference type="GO" id="GO:0030255">
    <property type="term" value="P:protein secretion by the type IV secretion system"/>
    <property type="evidence" value="ECO:0007669"/>
    <property type="project" value="InterPro"/>
</dbReference>
<evidence type="ECO:0000256" key="1">
    <source>
        <dbReference type="ARBA" id="ARBA00004141"/>
    </source>
</evidence>
<evidence type="ECO:0008006" key="9">
    <source>
        <dbReference type="Google" id="ProtNLM"/>
    </source>
</evidence>
<keyword evidence="8" id="KW-1185">Reference proteome</keyword>
<feature type="transmembrane region" description="Helical" evidence="6">
    <location>
        <begin position="218"/>
        <end position="235"/>
    </location>
</feature>
<feature type="transmembrane region" description="Helical" evidence="6">
    <location>
        <begin position="47"/>
        <end position="69"/>
    </location>
</feature>
<feature type="compositionally biased region" description="Polar residues" evidence="5">
    <location>
        <begin position="359"/>
        <end position="388"/>
    </location>
</feature>
<sequence>MGSWLGINSLGLLAGPGDPLGGATQFVFFKTINDFLRTEIDILQWNLLSRSATIIGFIAIVVLTIWIMMQGYRIVSGQSRQPMMALVGDSLRAVLVIFVATSAAYSSSPLYWTLTDGVSTVIASYVTGSSTSPFQAIDNNLAGMEAAMATIDAIDTGGNDAAQAAKDRDRWFTGIGIAGPSVIAGSMLLLNRIALALFVGFGPIFILCLLFDQTKSLFSKWLFYGIGTVFSLSLLSVMVSIAMKMMAAVTVAFAAKYFMAMKAHMGSMDGISSMALQQGGLGLLLSTLIVMAPPMAAAFFQGTLGQFASYSSFGSIGSQGSARREQALAQGRLPTGGGGGGGSHSNPQGQMIAGDGAYGQTSRPRASQGMIQSTNSLDVVKPSDSSLA</sequence>
<feature type="compositionally biased region" description="Gly residues" evidence="5">
    <location>
        <begin position="334"/>
        <end position="343"/>
    </location>
</feature>
<feature type="transmembrane region" description="Helical" evidence="6">
    <location>
        <begin position="189"/>
        <end position="211"/>
    </location>
</feature>